<sequence>MDSLIYSGLLWVGWFGPTIIFYSEPTYSEKVLSYFSYLCRINYEIQMNWNFFGSSLVDTVLNRIESLKGLVIWLQQAA</sequence>
<organism evidence="1 2">
    <name type="scientific">Acidithrix ferrooxidans</name>
    <dbReference type="NCBI Taxonomy" id="1280514"/>
    <lineage>
        <taxon>Bacteria</taxon>
        <taxon>Bacillati</taxon>
        <taxon>Actinomycetota</taxon>
        <taxon>Acidimicrobiia</taxon>
        <taxon>Acidimicrobiales</taxon>
        <taxon>Acidimicrobiaceae</taxon>
        <taxon>Acidithrix</taxon>
    </lineage>
</organism>
<reference evidence="1 2" key="1">
    <citation type="submission" date="2015-01" db="EMBL/GenBank/DDBJ databases">
        <title>Draft genome of the acidophilic iron oxidizer Acidithrix ferrooxidans strain Py-F3.</title>
        <authorList>
            <person name="Poehlein A."/>
            <person name="Eisen S."/>
            <person name="Schloemann M."/>
            <person name="Johnson B.D."/>
            <person name="Daniel R."/>
            <person name="Muehling M."/>
        </authorList>
    </citation>
    <scope>NUCLEOTIDE SEQUENCE [LARGE SCALE GENOMIC DNA]</scope>
    <source>
        <strain evidence="1 2">Py-F3</strain>
    </source>
</reference>
<comment type="caution">
    <text evidence="1">The sequence shown here is derived from an EMBL/GenBank/DDBJ whole genome shotgun (WGS) entry which is preliminary data.</text>
</comment>
<protein>
    <submittedName>
        <fullName evidence="1">Uncharacterized protein</fullName>
    </submittedName>
</protein>
<gene>
    <name evidence="1" type="ORF">AXFE_02080</name>
</gene>
<dbReference type="AlphaFoldDB" id="A0A0D8HP85"/>
<evidence type="ECO:0000313" key="1">
    <source>
        <dbReference type="EMBL" id="KJF18921.1"/>
    </source>
</evidence>
<dbReference type="STRING" id="1280514.AXFE_02080"/>
<evidence type="ECO:0000313" key="2">
    <source>
        <dbReference type="Proteomes" id="UP000032360"/>
    </source>
</evidence>
<accession>A0A0D8HP85</accession>
<name>A0A0D8HP85_9ACTN</name>
<proteinExistence type="predicted"/>
<dbReference type="Proteomes" id="UP000032360">
    <property type="component" value="Unassembled WGS sequence"/>
</dbReference>
<dbReference type="EMBL" id="JXYS01000003">
    <property type="protein sequence ID" value="KJF18921.1"/>
    <property type="molecule type" value="Genomic_DNA"/>
</dbReference>
<keyword evidence="2" id="KW-1185">Reference proteome</keyword>